<evidence type="ECO:0000256" key="4">
    <source>
        <dbReference type="ARBA" id="ARBA00023163"/>
    </source>
</evidence>
<dbReference type="Pfam" id="PF00126">
    <property type="entry name" value="HTH_1"/>
    <property type="match status" value="1"/>
</dbReference>
<dbReference type="PROSITE" id="PS50931">
    <property type="entry name" value="HTH_LYSR"/>
    <property type="match status" value="1"/>
</dbReference>
<name>A0A1H2PTI3_9BURK</name>
<dbReference type="EMBL" id="FNLO01000011">
    <property type="protein sequence ID" value="SDV50400.1"/>
    <property type="molecule type" value="Genomic_DNA"/>
</dbReference>
<sequence length="324" mass="36022">MRRCRNDGDVNERISNIHIMNVPMRTLRDLDLNLLLVLHALLRERRVAAVARQLELSQPAVSNALARLRRSFGDPLFVRTPEGMQPTPLAERLAEPVAAALGLLRDAFDERDGFDPAHSERRFTIAMTDVGEVYFMPVLAERCSALAPRVSVATVRAGAVDLPDELAAGRIDLAIGAFDDMPQSCMQRRLFEQDHLAMFRAGHPLGDGPVTLDAFRAARHLIVANPASPYDEIAVLLRQAGVTSDSTFAVPHFVAVPFIVSQSDLVVTVPRKLAERAAPPFGLRTVEVPLALPTLQTHVFWHRRYHRDAGNRWLRDLIGQLFAE</sequence>
<evidence type="ECO:0000313" key="6">
    <source>
        <dbReference type="EMBL" id="SDV50400.1"/>
    </source>
</evidence>
<keyword evidence="3 6" id="KW-0238">DNA-binding</keyword>
<dbReference type="AlphaFoldDB" id="A0A1H2PTI3"/>
<evidence type="ECO:0000256" key="3">
    <source>
        <dbReference type="ARBA" id="ARBA00023125"/>
    </source>
</evidence>
<dbReference type="STRING" id="1770053.SAMN05216551_111163"/>
<evidence type="ECO:0000313" key="7">
    <source>
        <dbReference type="Proteomes" id="UP000243719"/>
    </source>
</evidence>
<organism evidence="6 7">
    <name type="scientific">Chitinasiproducens palmae</name>
    <dbReference type="NCBI Taxonomy" id="1770053"/>
    <lineage>
        <taxon>Bacteria</taxon>
        <taxon>Pseudomonadati</taxon>
        <taxon>Pseudomonadota</taxon>
        <taxon>Betaproteobacteria</taxon>
        <taxon>Burkholderiales</taxon>
        <taxon>Burkholderiaceae</taxon>
        <taxon>Chitinasiproducens</taxon>
    </lineage>
</organism>
<keyword evidence="7" id="KW-1185">Reference proteome</keyword>
<keyword evidence="2" id="KW-0805">Transcription regulation</keyword>
<comment type="similarity">
    <text evidence="1">Belongs to the LysR transcriptional regulatory family.</text>
</comment>
<dbReference type="PANTHER" id="PTHR30118:SF15">
    <property type="entry name" value="TRANSCRIPTIONAL REGULATORY PROTEIN"/>
    <property type="match status" value="1"/>
</dbReference>
<keyword evidence="4" id="KW-0804">Transcription</keyword>
<dbReference type="Gene3D" id="3.40.190.10">
    <property type="entry name" value="Periplasmic binding protein-like II"/>
    <property type="match status" value="2"/>
</dbReference>
<gene>
    <name evidence="6" type="ORF">SAMN05216551_111163</name>
</gene>
<dbReference type="GO" id="GO:0003700">
    <property type="term" value="F:DNA-binding transcription factor activity"/>
    <property type="evidence" value="ECO:0007669"/>
    <property type="project" value="InterPro"/>
</dbReference>
<dbReference type="SUPFAM" id="SSF46785">
    <property type="entry name" value="Winged helix' DNA-binding domain"/>
    <property type="match status" value="1"/>
</dbReference>
<dbReference type="Proteomes" id="UP000243719">
    <property type="component" value="Unassembled WGS sequence"/>
</dbReference>
<dbReference type="GO" id="GO:0003677">
    <property type="term" value="F:DNA binding"/>
    <property type="evidence" value="ECO:0007669"/>
    <property type="project" value="UniProtKB-KW"/>
</dbReference>
<evidence type="ECO:0000259" key="5">
    <source>
        <dbReference type="PROSITE" id="PS50931"/>
    </source>
</evidence>
<feature type="domain" description="HTH lysR-type" evidence="5">
    <location>
        <begin position="30"/>
        <end position="87"/>
    </location>
</feature>
<dbReference type="InterPro" id="IPR036390">
    <property type="entry name" value="WH_DNA-bd_sf"/>
</dbReference>
<evidence type="ECO:0000256" key="1">
    <source>
        <dbReference type="ARBA" id="ARBA00009437"/>
    </source>
</evidence>
<evidence type="ECO:0000256" key="2">
    <source>
        <dbReference type="ARBA" id="ARBA00023015"/>
    </source>
</evidence>
<dbReference type="Pfam" id="PF03466">
    <property type="entry name" value="LysR_substrate"/>
    <property type="match status" value="1"/>
</dbReference>
<dbReference type="CDD" id="cd08459">
    <property type="entry name" value="PBP2_DntR_NahR_LinR_like"/>
    <property type="match status" value="1"/>
</dbReference>
<dbReference type="SUPFAM" id="SSF53850">
    <property type="entry name" value="Periplasmic binding protein-like II"/>
    <property type="match status" value="1"/>
</dbReference>
<proteinExistence type="inferred from homology"/>
<dbReference type="InterPro" id="IPR036388">
    <property type="entry name" value="WH-like_DNA-bd_sf"/>
</dbReference>
<reference evidence="7" key="1">
    <citation type="submission" date="2016-09" db="EMBL/GenBank/DDBJ databases">
        <authorList>
            <person name="Varghese N."/>
            <person name="Submissions S."/>
        </authorList>
    </citation>
    <scope>NUCLEOTIDE SEQUENCE [LARGE SCALE GENOMIC DNA]</scope>
    <source>
        <strain evidence="7">JS23</strain>
    </source>
</reference>
<dbReference type="PRINTS" id="PR00039">
    <property type="entry name" value="HTHLYSR"/>
</dbReference>
<dbReference type="InterPro" id="IPR005119">
    <property type="entry name" value="LysR_subst-bd"/>
</dbReference>
<dbReference type="InterPro" id="IPR050389">
    <property type="entry name" value="LysR-type_TF"/>
</dbReference>
<dbReference type="PANTHER" id="PTHR30118">
    <property type="entry name" value="HTH-TYPE TRANSCRIPTIONAL REGULATOR LEUO-RELATED"/>
    <property type="match status" value="1"/>
</dbReference>
<dbReference type="InterPro" id="IPR000847">
    <property type="entry name" value="LysR_HTH_N"/>
</dbReference>
<accession>A0A1H2PTI3</accession>
<protein>
    <submittedName>
        <fullName evidence="6">DNA-binding transcriptional regulator, LysR family</fullName>
    </submittedName>
</protein>
<dbReference type="Gene3D" id="1.10.10.10">
    <property type="entry name" value="Winged helix-like DNA-binding domain superfamily/Winged helix DNA-binding domain"/>
    <property type="match status" value="1"/>
</dbReference>